<feature type="compositionally biased region" description="Polar residues" evidence="1">
    <location>
        <begin position="221"/>
        <end position="234"/>
    </location>
</feature>
<name>A0A8T1WNB4_9STRA</name>
<protein>
    <submittedName>
        <fullName evidence="2">Uncharacterized protein</fullName>
    </submittedName>
</protein>
<evidence type="ECO:0000313" key="3">
    <source>
        <dbReference type="Proteomes" id="UP000693981"/>
    </source>
</evidence>
<evidence type="ECO:0000313" key="2">
    <source>
        <dbReference type="EMBL" id="KAG7394701.1"/>
    </source>
</evidence>
<keyword evidence="3" id="KW-1185">Reference proteome</keyword>
<dbReference type="Proteomes" id="UP000693981">
    <property type="component" value="Unassembled WGS sequence"/>
</dbReference>
<dbReference type="EMBL" id="JAGDFL010000253">
    <property type="protein sequence ID" value="KAG7394701.1"/>
    <property type="molecule type" value="Genomic_DNA"/>
</dbReference>
<dbReference type="OrthoDB" id="163681at2759"/>
<gene>
    <name evidence="2" type="ORF">PHYBOEH_004796</name>
</gene>
<reference evidence="2" key="1">
    <citation type="submission" date="2021-02" db="EMBL/GenBank/DDBJ databases">
        <authorList>
            <person name="Palmer J.M."/>
        </authorList>
    </citation>
    <scope>NUCLEOTIDE SEQUENCE</scope>
    <source>
        <strain evidence="2">SCRP23</strain>
    </source>
</reference>
<proteinExistence type="predicted"/>
<sequence length="378" mass="42349">MPRGEAQRLATQLEASFVEIERLKPVYCYAIDQLETHAVPNLSAQSAGKWFELYLRVEDLGVQIRRGEIRHRTQQKFTYPCRHNTGTKGAVHSGLSIDDANAIYQLMETRELAKESRLTKWFMRIDGLDRDDVGQLDKRLSSCLDHFLGLRSAYYGRLEKSGKDPHEELFVLGETGADSAQKIQVLVKTSRQCSGPKRCTCKDDAEPWNDFSLKPGDPHTQPRSLNGVDSSSEPAQKKDVGVLDIKRQFGFEDNGDKGTDAASLARDAAELALRRKPRRVATSSGGGVWLPTSAKNLYNKKCEENGTKPKPHIHTVLTVKDVHMTCHPCWSLTWQMASSMDQRFGHCVISYDLHAYAKLSNALASAEYLSPNVLTSLR</sequence>
<evidence type="ECO:0000256" key="1">
    <source>
        <dbReference type="SAM" id="MobiDB-lite"/>
    </source>
</evidence>
<comment type="caution">
    <text evidence="2">The sequence shown here is derived from an EMBL/GenBank/DDBJ whole genome shotgun (WGS) entry which is preliminary data.</text>
</comment>
<feature type="region of interest" description="Disordered" evidence="1">
    <location>
        <begin position="205"/>
        <end position="239"/>
    </location>
</feature>
<organism evidence="2 3">
    <name type="scientific">Phytophthora boehmeriae</name>
    <dbReference type="NCBI Taxonomy" id="109152"/>
    <lineage>
        <taxon>Eukaryota</taxon>
        <taxon>Sar</taxon>
        <taxon>Stramenopiles</taxon>
        <taxon>Oomycota</taxon>
        <taxon>Peronosporomycetes</taxon>
        <taxon>Peronosporales</taxon>
        <taxon>Peronosporaceae</taxon>
        <taxon>Phytophthora</taxon>
    </lineage>
</organism>
<accession>A0A8T1WNB4</accession>
<dbReference type="AlphaFoldDB" id="A0A8T1WNB4"/>